<dbReference type="AlphaFoldDB" id="A0ABD5R6Y1"/>
<dbReference type="EMBL" id="JBHSKX010000001">
    <property type="protein sequence ID" value="MFC5365724.1"/>
    <property type="molecule type" value="Genomic_DNA"/>
</dbReference>
<comment type="caution">
    <text evidence="2">The sequence shown here is derived from an EMBL/GenBank/DDBJ whole genome shotgun (WGS) entry which is preliminary data.</text>
</comment>
<evidence type="ECO:0000313" key="2">
    <source>
        <dbReference type="EMBL" id="MFC5365724.1"/>
    </source>
</evidence>
<name>A0ABD5R6Y1_9EURY</name>
<keyword evidence="1" id="KW-0472">Membrane</keyword>
<protein>
    <recommendedName>
        <fullName evidence="4">Low temperature requirement A protein (LtrA)</fullName>
    </recommendedName>
</protein>
<evidence type="ECO:0000256" key="1">
    <source>
        <dbReference type="SAM" id="Phobius"/>
    </source>
</evidence>
<dbReference type="Proteomes" id="UP001596201">
    <property type="component" value="Unassembled WGS sequence"/>
</dbReference>
<evidence type="ECO:0000313" key="3">
    <source>
        <dbReference type="Proteomes" id="UP001596201"/>
    </source>
</evidence>
<keyword evidence="3" id="KW-1185">Reference proteome</keyword>
<dbReference type="RefSeq" id="WP_227228994.1">
    <property type="nucleotide sequence ID" value="NZ_JAJCVJ010000001.1"/>
</dbReference>
<organism evidence="2 3">
    <name type="scientific">Salinirubrum litoreum</name>
    <dbReference type="NCBI Taxonomy" id="1126234"/>
    <lineage>
        <taxon>Archaea</taxon>
        <taxon>Methanobacteriati</taxon>
        <taxon>Methanobacteriota</taxon>
        <taxon>Stenosarchaea group</taxon>
        <taxon>Halobacteria</taxon>
        <taxon>Halobacteriales</taxon>
        <taxon>Haloferacaceae</taxon>
        <taxon>Salinirubrum</taxon>
    </lineage>
</organism>
<keyword evidence="1" id="KW-1133">Transmembrane helix</keyword>
<proteinExistence type="predicted"/>
<accession>A0ABD5R6Y1</accession>
<evidence type="ECO:0008006" key="4">
    <source>
        <dbReference type="Google" id="ProtNLM"/>
    </source>
</evidence>
<gene>
    <name evidence="2" type="ORF">ACFPJ5_02155</name>
</gene>
<feature type="transmembrane region" description="Helical" evidence="1">
    <location>
        <begin position="86"/>
        <end position="104"/>
    </location>
</feature>
<feature type="transmembrane region" description="Helical" evidence="1">
    <location>
        <begin position="110"/>
        <end position="128"/>
    </location>
</feature>
<keyword evidence="1" id="KW-0812">Transmembrane</keyword>
<reference evidence="2 3" key="1">
    <citation type="journal article" date="2019" name="Int. J. Syst. Evol. Microbiol.">
        <title>The Global Catalogue of Microorganisms (GCM) 10K type strain sequencing project: providing services to taxonomists for standard genome sequencing and annotation.</title>
        <authorList>
            <consortium name="The Broad Institute Genomics Platform"/>
            <consortium name="The Broad Institute Genome Sequencing Center for Infectious Disease"/>
            <person name="Wu L."/>
            <person name="Ma J."/>
        </authorList>
    </citation>
    <scope>NUCLEOTIDE SEQUENCE [LARGE SCALE GENOMIC DNA]</scope>
    <source>
        <strain evidence="2 3">CGMCC 1.12237</strain>
    </source>
</reference>
<feature type="transmembrane region" description="Helical" evidence="1">
    <location>
        <begin position="49"/>
        <end position="74"/>
    </location>
</feature>
<sequence>MVQPATFLHPSARSVERTLAVSLLALLTTYAVGSAVGGTLPAVDAVGVVAVHLAVVVGTAFPLAVLGHAVVSAWHADGTAPSRVELAVAGVSVGTLAVAVAVSVEAVTVPLVALAVGGLLVLAGLVLARS</sequence>